<organism evidence="1">
    <name type="scientific">Myoviridae sp. ctegP15</name>
    <dbReference type="NCBI Taxonomy" id="2825146"/>
    <lineage>
        <taxon>Viruses</taxon>
        <taxon>Duplodnaviria</taxon>
        <taxon>Heunggongvirae</taxon>
        <taxon>Uroviricota</taxon>
        <taxon>Caudoviricetes</taxon>
    </lineage>
</organism>
<sequence>MFKKKTIRRTLEQHVFKTQPIKTVKELAELTMSIAQDYNRMLMSEDELIAYKVERECMDRKLIDQWQKDFHEVVESLDVEKYKAFYRMYQDNVYGGRPMPTSDKVIMASMCKVALALTTISEATKKKADEWLEVNNFTKGIWI</sequence>
<name>A0A8S5P1Z5_9CAUD</name>
<proteinExistence type="predicted"/>
<dbReference type="EMBL" id="BK015319">
    <property type="protein sequence ID" value="DAE01103.1"/>
    <property type="molecule type" value="Genomic_DNA"/>
</dbReference>
<reference evidence="1" key="1">
    <citation type="journal article" date="2021" name="Proc. Natl. Acad. Sci. U.S.A.">
        <title>A Catalog of Tens of Thousands of Viruses from Human Metagenomes Reveals Hidden Associations with Chronic Diseases.</title>
        <authorList>
            <person name="Tisza M.J."/>
            <person name="Buck C.B."/>
        </authorList>
    </citation>
    <scope>NUCLEOTIDE SEQUENCE</scope>
    <source>
        <strain evidence="1">CtegP15</strain>
    </source>
</reference>
<evidence type="ECO:0000313" key="1">
    <source>
        <dbReference type="EMBL" id="DAE01103.1"/>
    </source>
</evidence>
<protein>
    <submittedName>
        <fullName evidence="1">Uncharacterized protein</fullName>
    </submittedName>
</protein>
<accession>A0A8S5P1Z5</accession>